<dbReference type="InterPro" id="IPR037053">
    <property type="entry name" value="Phage_tail_collar_dom_sf"/>
</dbReference>
<dbReference type="InterPro" id="IPR011083">
    <property type="entry name" value="Phage_tail_collar_dom"/>
</dbReference>
<dbReference type="Gene3D" id="3.90.1340.10">
    <property type="entry name" value="Phage tail collar domain"/>
    <property type="match status" value="1"/>
</dbReference>
<dbReference type="PANTHER" id="PTHR35191">
    <property type="entry name" value="PROPHAGE SIDE TAIL FIBER PROTEIN HOMOLOG STFQ-RELATED"/>
    <property type="match status" value="1"/>
</dbReference>
<evidence type="ECO:0000259" key="1">
    <source>
        <dbReference type="Pfam" id="PF07484"/>
    </source>
</evidence>
<dbReference type="RefSeq" id="WP_232314432.1">
    <property type="nucleotide sequence ID" value="NZ_CAWRCI010000021.1"/>
</dbReference>
<dbReference type="EMBL" id="FIZY01000021">
    <property type="protein sequence ID" value="CZF83222.1"/>
    <property type="molecule type" value="Genomic_DNA"/>
</dbReference>
<evidence type="ECO:0000259" key="2">
    <source>
        <dbReference type="Pfam" id="PF12571"/>
    </source>
</evidence>
<organism evidence="3 4">
    <name type="scientific">Grimontia marina</name>
    <dbReference type="NCBI Taxonomy" id="646534"/>
    <lineage>
        <taxon>Bacteria</taxon>
        <taxon>Pseudomonadati</taxon>
        <taxon>Pseudomonadota</taxon>
        <taxon>Gammaproteobacteria</taxon>
        <taxon>Vibrionales</taxon>
        <taxon>Vibrionaceae</taxon>
        <taxon>Grimontia</taxon>
    </lineage>
</organism>
<sequence length="450" mass="48748">MSQTAIPLGFEQYLQNKVLLGEPTDLNEIIFAYIPDLDVSQTIDRTVTLPPQGQWVHQQDVEQIGKSGSNAVVYSVVIPGSTAPFTFNAMFLHDKAVPDSCAMVVYKATETKETGMALTKSLLMQFDGAAKAANVTVDAATWQVDYQARLKGMDEDHRLHCLDNYGHTAFLDGFEVTQHASDATKYLISPGLAYLGGLRVQAGVLQVLTVTETPVTLWLDAYRDGTATSAWANTADIRLSADPLTDYADGNGRPHYVCPLAMLHDDGTIKDLREVRESSNSCPVGAPLPWPTDEAPEGFAIMKGQAFDKQTYPKTAQAYPLGVLPDMRGMAVVGKKETDTVLAFESDQIKSHGHPNSTVSSTDMGNKYTTVGGNHRHHTRGGYQGGYTSSYHNADAAGGSHGNVLYSSTTGNHNHIINVGSHSHTVNIAAHGGAENTIKNIKFNWIVRLQ</sequence>
<proteinExistence type="predicted"/>
<dbReference type="Proteomes" id="UP000073601">
    <property type="component" value="Unassembled WGS sequence"/>
</dbReference>
<protein>
    <submittedName>
        <fullName evidence="3">Tail fiber protein</fullName>
    </submittedName>
</protein>
<feature type="domain" description="Phage tail fibre protein N-terminal" evidence="2">
    <location>
        <begin position="4"/>
        <end position="153"/>
    </location>
</feature>
<dbReference type="PANTHER" id="PTHR35191:SF1">
    <property type="entry name" value="PROPHAGE SIDE TAIL FIBER PROTEIN HOMOLOG STFQ-RELATED"/>
    <property type="match status" value="1"/>
</dbReference>
<evidence type="ECO:0000313" key="4">
    <source>
        <dbReference type="Proteomes" id="UP000073601"/>
    </source>
</evidence>
<dbReference type="InterPro" id="IPR051934">
    <property type="entry name" value="Phage_Tail_Fiber_Structural"/>
</dbReference>
<dbReference type="Pfam" id="PF12571">
    <property type="entry name" value="Phage_tail_fib"/>
    <property type="match status" value="1"/>
</dbReference>
<dbReference type="SUPFAM" id="SSF88874">
    <property type="entry name" value="Receptor-binding domain of short tail fibre protein gp12"/>
    <property type="match status" value="1"/>
</dbReference>
<gene>
    <name evidence="3" type="ORF">GMA8713_02532</name>
</gene>
<reference evidence="4" key="1">
    <citation type="submission" date="2016-02" db="EMBL/GenBank/DDBJ databases">
        <authorList>
            <person name="Rodrigo-Torres Lidia"/>
            <person name="Arahal R.David."/>
        </authorList>
    </citation>
    <scope>NUCLEOTIDE SEQUENCE [LARGE SCALE GENOMIC DNA]</scope>
    <source>
        <strain evidence="4">CECT 8713</strain>
    </source>
</reference>
<accession>A0A128F8X3</accession>
<dbReference type="AlphaFoldDB" id="A0A128F8X3"/>
<dbReference type="Pfam" id="PF07484">
    <property type="entry name" value="Collar"/>
    <property type="match status" value="1"/>
</dbReference>
<name>A0A128F8X3_9GAMM</name>
<dbReference type="InterPro" id="IPR022225">
    <property type="entry name" value="Phage_tail_fibre_N"/>
</dbReference>
<keyword evidence="4" id="KW-1185">Reference proteome</keyword>
<evidence type="ECO:0000313" key="3">
    <source>
        <dbReference type="EMBL" id="CZF83222.1"/>
    </source>
</evidence>
<feature type="domain" description="Phage tail collar" evidence="1">
    <location>
        <begin position="285"/>
        <end position="331"/>
    </location>
</feature>